<feature type="non-terminal residue" evidence="2">
    <location>
        <position position="1"/>
    </location>
</feature>
<accession>A0A2G6JI46</accession>
<sequence>LLLALPVIGSGLFMEYNGFRIVVTLLACFMVLLLVGVLSMLLSQIFAHSVVVMLITVVIILVPELIVRLLVEPTWLAPIIAFFSPLAHLNRITTGVVSVSDVIFFLGLVLLLFFVAVRQFNNTYLSIS</sequence>
<dbReference type="EMBL" id="PDSH01000029">
    <property type="protein sequence ID" value="PIE23097.1"/>
    <property type="molecule type" value="Genomic_DNA"/>
</dbReference>
<keyword evidence="1" id="KW-0812">Transmembrane</keyword>
<feature type="transmembrane region" description="Helical" evidence="1">
    <location>
        <begin position="91"/>
        <end position="117"/>
    </location>
</feature>
<feature type="transmembrane region" description="Helical" evidence="1">
    <location>
        <begin position="50"/>
        <end position="71"/>
    </location>
</feature>
<evidence type="ECO:0000313" key="2">
    <source>
        <dbReference type="EMBL" id="PIE23097.1"/>
    </source>
</evidence>
<organism evidence="2 3">
    <name type="scientific">Neptuniibacter caesariensis</name>
    <dbReference type="NCBI Taxonomy" id="207954"/>
    <lineage>
        <taxon>Bacteria</taxon>
        <taxon>Pseudomonadati</taxon>
        <taxon>Pseudomonadota</taxon>
        <taxon>Gammaproteobacteria</taxon>
        <taxon>Oceanospirillales</taxon>
        <taxon>Oceanospirillaceae</taxon>
        <taxon>Neptuniibacter</taxon>
    </lineage>
</organism>
<gene>
    <name evidence="2" type="ORF">CSA60_04570</name>
</gene>
<protein>
    <submittedName>
        <fullName evidence="2">Uncharacterized protein</fullName>
    </submittedName>
</protein>
<comment type="caution">
    <text evidence="2">The sequence shown here is derived from an EMBL/GenBank/DDBJ whole genome shotgun (WGS) entry which is preliminary data.</text>
</comment>
<dbReference type="AlphaFoldDB" id="A0A2G6JI46"/>
<keyword evidence="1" id="KW-1133">Transmembrane helix</keyword>
<evidence type="ECO:0000256" key="1">
    <source>
        <dbReference type="SAM" id="Phobius"/>
    </source>
</evidence>
<proteinExistence type="predicted"/>
<reference evidence="2 3" key="1">
    <citation type="submission" date="2017-10" db="EMBL/GenBank/DDBJ databases">
        <title>Novel microbial diversity and functional potential in the marine mammal oral microbiome.</title>
        <authorList>
            <person name="Dudek N.K."/>
            <person name="Sun C.L."/>
            <person name="Burstein D."/>
            <person name="Kantor R.S."/>
            <person name="Aliaga Goltsman D.S."/>
            <person name="Bik E.M."/>
            <person name="Thomas B.C."/>
            <person name="Banfield J.F."/>
            <person name="Relman D.A."/>
        </authorList>
    </citation>
    <scope>NUCLEOTIDE SEQUENCE [LARGE SCALE GENOMIC DNA]</scope>
    <source>
        <strain evidence="2">DOLJORAL78_47_21</strain>
    </source>
</reference>
<name>A0A2G6JI46_NEPCE</name>
<dbReference type="Proteomes" id="UP000243469">
    <property type="component" value="Unassembled WGS sequence"/>
</dbReference>
<feature type="transmembrane region" description="Helical" evidence="1">
    <location>
        <begin position="20"/>
        <end position="43"/>
    </location>
</feature>
<keyword evidence="1" id="KW-0472">Membrane</keyword>
<evidence type="ECO:0000313" key="3">
    <source>
        <dbReference type="Proteomes" id="UP000243469"/>
    </source>
</evidence>